<dbReference type="Proteomes" id="UP001432027">
    <property type="component" value="Unassembled WGS sequence"/>
</dbReference>
<accession>A0AAV5T8H0</accession>
<evidence type="ECO:0000313" key="2">
    <source>
        <dbReference type="Proteomes" id="UP001432027"/>
    </source>
</evidence>
<feature type="non-terminal residue" evidence="1">
    <location>
        <position position="1"/>
    </location>
</feature>
<evidence type="ECO:0008006" key="3">
    <source>
        <dbReference type="Google" id="ProtNLM"/>
    </source>
</evidence>
<comment type="caution">
    <text evidence="1">The sequence shown here is derived from an EMBL/GenBank/DDBJ whole genome shotgun (WGS) entry which is preliminary data.</text>
</comment>
<reference evidence="1" key="1">
    <citation type="submission" date="2023-10" db="EMBL/GenBank/DDBJ databases">
        <title>Genome assembly of Pristionchus species.</title>
        <authorList>
            <person name="Yoshida K."/>
            <person name="Sommer R.J."/>
        </authorList>
    </citation>
    <scope>NUCLEOTIDE SEQUENCE</scope>
    <source>
        <strain evidence="1">RS0144</strain>
    </source>
</reference>
<proteinExistence type="predicted"/>
<organism evidence="1 2">
    <name type="scientific">Pristionchus entomophagus</name>
    <dbReference type="NCBI Taxonomy" id="358040"/>
    <lineage>
        <taxon>Eukaryota</taxon>
        <taxon>Metazoa</taxon>
        <taxon>Ecdysozoa</taxon>
        <taxon>Nematoda</taxon>
        <taxon>Chromadorea</taxon>
        <taxon>Rhabditida</taxon>
        <taxon>Rhabditina</taxon>
        <taxon>Diplogasteromorpha</taxon>
        <taxon>Diplogasteroidea</taxon>
        <taxon>Neodiplogasteridae</taxon>
        <taxon>Pristionchus</taxon>
    </lineage>
</organism>
<dbReference type="AlphaFoldDB" id="A0AAV5T8H0"/>
<sequence>LLVLPLCTSFSDIPTVSRWTGCTGRMGCCAAAGCGATRATTRDGREGGVTVLQYFSFGLSGLEDLSEIWASSSTSIPLPISAAAIIFCTVSGIRAIGVVALPKTFSQCVCLGAPPLIGVRLAPDKGAGRGAAAAAAAGRAGAFRIAQYLGLGRSGLDEPSCCILDGPPSPSMQSSSESRSFICDGEQRKYCEQQRNTWSRGTPIRRSRYNNNRVILLMLELLAIG</sequence>
<dbReference type="EMBL" id="BTSX01000003">
    <property type="protein sequence ID" value="GMS87966.1"/>
    <property type="molecule type" value="Genomic_DNA"/>
</dbReference>
<evidence type="ECO:0000313" key="1">
    <source>
        <dbReference type="EMBL" id="GMS87966.1"/>
    </source>
</evidence>
<keyword evidence="2" id="KW-1185">Reference proteome</keyword>
<gene>
    <name evidence="1" type="ORF">PENTCL1PPCAC_10141</name>
</gene>
<protein>
    <recommendedName>
        <fullName evidence="3">G protein-coupled receptor</fullName>
    </recommendedName>
</protein>
<name>A0AAV5T8H0_9BILA</name>